<proteinExistence type="predicted"/>
<evidence type="ECO:0000313" key="2">
    <source>
        <dbReference type="EMBL" id="KKC32888.1"/>
    </source>
</evidence>
<dbReference type="Proteomes" id="UP000033519">
    <property type="component" value="Unassembled WGS sequence"/>
</dbReference>
<dbReference type="GO" id="GO:0008168">
    <property type="term" value="F:methyltransferase activity"/>
    <property type="evidence" value="ECO:0007669"/>
    <property type="project" value="UniProtKB-KW"/>
</dbReference>
<dbReference type="Pfam" id="PF13649">
    <property type="entry name" value="Methyltransf_25"/>
    <property type="match status" value="1"/>
</dbReference>
<dbReference type="InterPro" id="IPR041698">
    <property type="entry name" value="Methyltransf_25"/>
</dbReference>
<dbReference type="EMBL" id="LAPV01000125">
    <property type="protein sequence ID" value="KKC32888.1"/>
    <property type="molecule type" value="Genomic_DNA"/>
</dbReference>
<name>A0A0F5PW74_9HYPH</name>
<dbReference type="Proteomes" id="UP000182258">
    <property type="component" value="Unassembled WGS sequence"/>
</dbReference>
<dbReference type="CDD" id="cd02440">
    <property type="entry name" value="AdoMet_MTases"/>
    <property type="match status" value="1"/>
</dbReference>
<keyword evidence="3" id="KW-0808">Transferase</keyword>
<evidence type="ECO:0000313" key="4">
    <source>
        <dbReference type="Proteomes" id="UP000033519"/>
    </source>
</evidence>
<sequence>MARPASQRVIESELLDTLPANDPRAIASRSDLVRVNAVMFQSAIMTRLMRTNLERKPLRILELGAGDGRFMLSVARRLGKGWSNVELVTLDQADLMTPKVRADFDLLGWRVKPVVADVFDWIDKPQDGRFDAVTTNLFLHHFTELQLRNLLAATSGVTPCFLATEPRRSGLALWSTGWLRAIGANDVTLHDSAASVRAGFSGRELSRLWPRQSAMNLDERRVGPFTHAFAARAADR</sequence>
<accession>A0A0F5PW74</accession>
<dbReference type="Gene3D" id="3.40.50.150">
    <property type="entry name" value="Vaccinia Virus protein VP39"/>
    <property type="match status" value="1"/>
</dbReference>
<dbReference type="STRING" id="728005.SAMN04488059_12540"/>
<dbReference type="RefSeq" id="WP_046171184.1">
    <property type="nucleotide sequence ID" value="NZ_FOMB01000025.1"/>
</dbReference>
<keyword evidence="4" id="KW-1185">Reference proteome</keyword>
<reference evidence="3 5" key="2">
    <citation type="submission" date="2016-10" db="EMBL/GenBank/DDBJ databases">
        <authorList>
            <person name="de Groot N.N."/>
        </authorList>
    </citation>
    <scope>NUCLEOTIDE SEQUENCE [LARGE SCALE GENOMIC DNA]</scope>
    <source>
        <strain evidence="3 5">CGMCC 1.10210</strain>
    </source>
</reference>
<evidence type="ECO:0000259" key="1">
    <source>
        <dbReference type="Pfam" id="PF13649"/>
    </source>
</evidence>
<evidence type="ECO:0000313" key="3">
    <source>
        <dbReference type="EMBL" id="SFD17185.1"/>
    </source>
</evidence>
<organism evidence="3 5">
    <name type="scientific">Devosia psychrophila</name>
    <dbReference type="NCBI Taxonomy" id="728005"/>
    <lineage>
        <taxon>Bacteria</taxon>
        <taxon>Pseudomonadati</taxon>
        <taxon>Pseudomonadota</taxon>
        <taxon>Alphaproteobacteria</taxon>
        <taxon>Hyphomicrobiales</taxon>
        <taxon>Devosiaceae</taxon>
        <taxon>Devosia</taxon>
    </lineage>
</organism>
<feature type="domain" description="Methyltransferase" evidence="1">
    <location>
        <begin position="60"/>
        <end position="154"/>
    </location>
</feature>
<dbReference type="GO" id="GO:0032259">
    <property type="term" value="P:methylation"/>
    <property type="evidence" value="ECO:0007669"/>
    <property type="project" value="UniProtKB-KW"/>
</dbReference>
<gene>
    <name evidence="3" type="ORF">SAMN04488059_12540</name>
    <name evidence="2" type="ORF">WH91_11655</name>
</gene>
<keyword evidence="3" id="KW-0489">Methyltransferase</keyword>
<dbReference type="AlphaFoldDB" id="A0A0F5PW74"/>
<reference evidence="2 4" key="1">
    <citation type="submission" date="2015-03" db="EMBL/GenBank/DDBJ databases">
        <authorList>
            <person name="Lepp D."/>
            <person name="Hassan Y.I."/>
            <person name="Li X.-Z."/>
            <person name="Zhou T."/>
        </authorList>
    </citation>
    <scope>NUCLEOTIDE SEQUENCE [LARGE SCALE GENOMIC DNA]</scope>
    <source>
        <strain evidence="2 4">Cr7-05</strain>
    </source>
</reference>
<dbReference type="SUPFAM" id="SSF53335">
    <property type="entry name" value="S-adenosyl-L-methionine-dependent methyltransferases"/>
    <property type="match status" value="1"/>
</dbReference>
<evidence type="ECO:0000313" key="5">
    <source>
        <dbReference type="Proteomes" id="UP000182258"/>
    </source>
</evidence>
<protein>
    <submittedName>
        <fullName evidence="3">Methyltransferase domain-containing protein</fullName>
    </submittedName>
</protein>
<dbReference type="PATRIC" id="fig|728005.3.peg.469"/>
<dbReference type="OrthoDB" id="9800454at2"/>
<dbReference type="InterPro" id="IPR029063">
    <property type="entry name" value="SAM-dependent_MTases_sf"/>
</dbReference>
<dbReference type="EMBL" id="FOMB01000025">
    <property type="protein sequence ID" value="SFD17185.1"/>
    <property type="molecule type" value="Genomic_DNA"/>
</dbReference>